<dbReference type="AlphaFoldDB" id="A0AAE0Y834"/>
<reference evidence="1" key="1">
    <citation type="journal article" date="2023" name="G3 (Bethesda)">
        <title>A reference genome for the long-term kleptoplast-retaining sea slug Elysia crispata morphotype clarki.</title>
        <authorList>
            <person name="Eastman K.E."/>
            <person name="Pendleton A.L."/>
            <person name="Shaikh M.A."/>
            <person name="Suttiyut T."/>
            <person name="Ogas R."/>
            <person name="Tomko P."/>
            <person name="Gavelis G."/>
            <person name="Widhalm J.R."/>
            <person name="Wisecaver J.H."/>
        </authorList>
    </citation>
    <scope>NUCLEOTIDE SEQUENCE</scope>
    <source>
        <strain evidence="1">ECLA1</strain>
    </source>
</reference>
<accession>A0AAE0Y834</accession>
<proteinExistence type="predicted"/>
<evidence type="ECO:0000313" key="2">
    <source>
        <dbReference type="Proteomes" id="UP001283361"/>
    </source>
</evidence>
<sequence length="105" mass="11381">MSPFDVTDVTLEEVVCGSVPCGGCYRSSGDTPLRSPLFSHARDDNIDQCLGRARPHQLSNSLISRHTACSKLAVRGVMRQDKTTRAAGDRKLSRSYPACLLTAPC</sequence>
<evidence type="ECO:0000313" key="1">
    <source>
        <dbReference type="EMBL" id="KAK3734601.1"/>
    </source>
</evidence>
<comment type="caution">
    <text evidence="1">The sequence shown here is derived from an EMBL/GenBank/DDBJ whole genome shotgun (WGS) entry which is preliminary data.</text>
</comment>
<dbReference type="Proteomes" id="UP001283361">
    <property type="component" value="Unassembled WGS sequence"/>
</dbReference>
<gene>
    <name evidence="1" type="ORF">RRG08_003508</name>
</gene>
<name>A0AAE0Y834_9GAST</name>
<dbReference type="EMBL" id="JAWDGP010006844">
    <property type="protein sequence ID" value="KAK3734601.1"/>
    <property type="molecule type" value="Genomic_DNA"/>
</dbReference>
<keyword evidence="2" id="KW-1185">Reference proteome</keyword>
<protein>
    <submittedName>
        <fullName evidence="1">Uncharacterized protein</fullName>
    </submittedName>
</protein>
<organism evidence="1 2">
    <name type="scientific">Elysia crispata</name>
    <name type="common">lettuce slug</name>
    <dbReference type="NCBI Taxonomy" id="231223"/>
    <lineage>
        <taxon>Eukaryota</taxon>
        <taxon>Metazoa</taxon>
        <taxon>Spiralia</taxon>
        <taxon>Lophotrochozoa</taxon>
        <taxon>Mollusca</taxon>
        <taxon>Gastropoda</taxon>
        <taxon>Heterobranchia</taxon>
        <taxon>Euthyneura</taxon>
        <taxon>Panpulmonata</taxon>
        <taxon>Sacoglossa</taxon>
        <taxon>Placobranchoidea</taxon>
        <taxon>Plakobranchidae</taxon>
        <taxon>Elysia</taxon>
    </lineage>
</organism>